<dbReference type="EMBL" id="JAHGUI010000060">
    <property type="protein sequence ID" value="MBT2919843.1"/>
    <property type="molecule type" value="Genomic_DNA"/>
</dbReference>
<name>A0ABD4QY47_VIBAN</name>
<comment type="caution">
    <text evidence="1">The sequence shown here is derived from an EMBL/GenBank/DDBJ whole genome shotgun (WGS) entry which is preliminary data.</text>
</comment>
<protein>
    <submittedName>
        <fullName evidence="1">Uncharacterized protein</fullName>
    </submittedName>
</protein>
<dbReference type="RefSeq" id="WP_001900867.1">
    <property type="nucleotide sequence ID" value="NZ_JAHGUI010000060.1"/>
</dbReference>
<evidence type="ECO:0000313" key="2">
    <source>
        <dbReference type="Proteomes" id="UP000078309"/>
    </source>
</evidence>
<sequence length="115" mass="13231">MKYNNELYRNLVDTLSEFIDHTCNGKHATDTSRDVFCHLAILSEVIEHDSMKTTDLVGRFINLISVGGHLMCRLEPSYLESDTHQLCCTVIKHLSELCEVQEYQVSYWLKYASGN</sequence>
<proteinExistence type="predicted"/>
<dbReference type="Proteomes" id="UP000078309">
    <property type="component" value="Unassembled WGS sequence"/>
</dbReference>
<accession>A0ABD4QY47</accession>
<reference evidence="1 2" key="1">
    <citation type="journal article" date="2017" name="J. Fish Dis.">
        <title>Comparative assessment of Vibrio virulence in marine fish larvae.</title>
        <authorList>
            <person name="Ronneseth A."/>
            <person name="Castillo D."/>
            <person name="D'Alvise P."/>
            <person name="Tonnesen O."/>
            <person name="Haugland G."/>
            <person name="Grotkjaer T."/>
            <person name="Engell-Sorensen K."/>
            <person name="Norremark L."/>
            <person name="Bergh O."/>
            <person name="Wergeland H.I."/>
            <person name="Gram L."/>
        </authorList>
    </citation>
    <scope>NUCLEOTIDE SEQUENCE [LARGE SCALE GENOMIC DNA]</scope>
    <source>
        <strain evidence="1 2">90-11-286</strain>
    </source>
</reference>
<dbReference type="AlphaFoldDB" id="A0ABD4QY47"/>
<evidence type="ECO:0000313" key="1">
    <source>
        <dbReference type="EMBL" id="MBT2919843.1"/>
    </source>
</evidence>
<gene>
    <name evidence="1" type="ORF">PL14_14270</name>
</gene>
<organism evidence="1 2">
    <name type="scientific">Vibrio anguillarum</name>
    <name type="common">Listonella anguillarum</name>
    <dbReference type="NCBI Taxonomy" id="55601"/>
    <lineage>
        <taxon>Bacteria</taxon>
        <taxon>Pseudomonadati</taxon>
        <taxon>Pseudomonadota</taxon>
        <taxon>Gammaproteobacteria</taxon>
        <taxon>Vibrionales</taxon>
        <taxon>Vibrionaceae</taxon>
        <taxon>Vibrio</taxon>
    </lineage>
</organism>